<dbReference type="AlphaFoldDB" id="A0ABD2QJY5"/>
<comment type="caution">
    <text evidence="2">The sequence shown here is derived from an EMBL/GenBank/DDBJ whole genome shotgun (WGS) entry which is preliminary data.</text>
</comment>
<feature type="compositionally biased region" description="Basic and acidic residues" evidence="1">
    <location>
        <begin position="89"/>
        <end position="99"/>
    </location>
</feature>
<organism evidence="2 3">
    <name type="scientific">Cichlidogyrus casuarinus</name>
    <dbReference type="NCBI Taxonomy" id="1844966"/>
    <lineage>
        <taxon>Eukaryota</taxon>
        <taxon>Metazoa</taxon>
        <taxon>Spiralia</taxon>
        <taxon>Lophotrochozoa</taxon>
        <taxon>Platyhelminthes</taxon>
        <taxon>Monogenea</taxon>
        <taxon>Monopisthocotylea</taxon>
        <taxon>Dactylogyridea</taxon>
        <taxon>Ancyrocephalidae</taxon>
        <taxon>Cichlidogyrus</taxon>
    </lineage>
</organism>
<proteinExistence type="predicted"/>
<feature type="region of interest" description="Disordered" evidence="1">
    <location>
        <begin position="78"/>
        <end position="99"/>
    </location>
</feature>
<evidence type="ECO:0000256" key="1">
    <source>
        <dbReference type="SAM" id="MobiDB-lite"/>
    </source>
</evidence>
<accession>A0ABD2QJY5</accession>
<evidence type="ECO:0000313" key="3">
    <source>
        <dbReference type="Proteomes" id="UP001626550"/>
    </source>
</evidence>
<name>A0ABD2QJY5_9PLAT</name>
<feature type="compositionally biased region" description="Polar residues" evidence="1">
    <location>
        <begin position="78"/>
        <end position="88"/>
    </location>
</feature>
<sequence length="132" mass="15346">MGQINDKICPSKLRLESSAPYSSTNDDNDLVIKKRQRHVYRDPMHQVELSHLYQHAIPILASFNCLFVFCHAQINSSFRSQSNTQSHSPSRENQRNTEEYRKALQVMAELMKDVDLSDDVLNSLQHRFNLNN</sequence>
<keyword evidence="3" id="KW-1185">Reference proteome</keyword>
<dbReference type="EMBL" id="JBJKFK010000095">
    <property type="protein sequence ID" value="KAL3319863.1"/>
    <property type="molecule type" value="Genomic_DNA"/>
</dbReference>
<reference evidence="2 3" key="1">
    <citation type="submission" date="2024-11" db="EMBL/GenBank/DDBJ databases">
        <title>Adaptive evolution of stress response genes in parasites aligns with host niche diversity.</title>
        <authorList>
            <person name="Hahn C."/>
            <person name="Resl P."/>
        </authorList>
    </citation>
    <scope>NUCLEOTIDE SEQUENCE [LARGE SCALE GENOMIC DNA]</scope>
    <source>
        <strain evidence="2">EGGRZ-B1_66</strain>
        <tissue evidence="2">Body</tissue>
    </source>
</reference>
<dbReference type="Proteomes" id="UP001626550">
    <property type="component" value="Unassembled WGS sequence"/>
</dbReference>
<protein>
    <submittedName>
        <fullName evidence="2">Uncharacterized protein</fullName>
    </submittedName>
</protein>
<gene>
    <name evidence="2" type="ORF">Ciccas_001459</name>
</gene>
<evidence type="ECO:0000313" key="2">
    <source>
        <dbReference type="EMBL" id="KAL3319863.1"/>
    </source>
</evidence>